<dbReference type="Proteomes" id="UP001151760">
    <property type="component" value="Unassembled WGS sequence"/>
</dbReference>
<name>A0ABQ5GW99_9ASTR</name>
<sequence>MNPLISRHFLQTNLLPSSFLCSQDRLPDEFGFTGMHVVARRKRAEHNCQEELIRAKDALWAMKMVTNNSYSRLLPEIIVILLEKHGKQWFSGHVEANLYPKLLNLGISKRMHPENHLL</sequence>
<protein>
    <submittedName>
        <fullName evidence="1">Uncharacterized protein</fullName>
    </submittedName>
</protein>
<reference evidence="1" key="1">
    <citation type="journal article" date="2022" name="Int. J. Mol. Sci.">
        <title>Draft Genome of Tanacetum Coccineum: Genomic Comparison of Closely Related Tanacetum-Family Plants.</title>
        <authorList>
            <person name="Yamashiro T."/>
            <person name="Shiraishi A."/>
            <person name="Nakayama K."/>
            <person name="Satake H."/>
        </authorList>
    </citation>
    <scope>NUCLEOTIDE SEQUENCE</scope>
</reference>
<organism evidence="1 2">
    <name type="scientific">Tanacetum coccineum</name>
    <dbReference type="NCBI Taxonomy" id="301880"/>
    <lineage>
        <taxon>Eukaryota</taxon>
        <taxon>Viridiplantae</taxon>
        <taxon>Streptophyta</taxon>
        <taxon>Embryophyta</taxon>
        <taxon>Tracheophyta</taxon>
        <taxon>Spermatophyta</taxon>
        <taxon>Magnoliopsida</taxon>
        <taxon>eudicotyledons</taxon>
        <taxon>Gunneridae</taxon>
        <taxon>Pentapetalae</taxon>
        <taxon>asterids</taxon>
        <taxon>campanulids</taxon>
        <taxon>Asterales</taxon>
        <taxon>Asteraceae</taxon>
        <taxon>Asteroideae</taxon>
        <taxon>Anthemideae</taxon>
        <taxon>Anthemidinae</taxon>
        <taxon>Tanacetum</taxon>
    </lineage>
</organism>
<evidence type="ECO:0000313" key="2">
    <source>
        <dbReference type="Proteomes" id="UP001151760"/>
    </source>
</evidence>
<dbReference type="EMBL" id="BQNB010018865">
    <property type="protein sequence ID" value="GJT79073.1"/>
    <property type="molecule type" value="Genomic_DNA"/>
</dbReference>
<evidence type="ECO:0000313" key="1">
    <source>
        <dbReference type="EMBL" id="GJT79073.1"/>
    </source>
</evidence>
<keyword evidence="2" id="KW-1185">Reference proteome</keyword>
<gene>
    <name evidence="1" type="ORF">Tco_1045798</name>
</gene>
<proteinExistence type="predicted"/>
<accession>A0ABQ5GW99</accession>
<reference evidence="1" key="2">
    <citation type="submission" date="2022-01" db="EMBL/GenBank/DDBJ databases">
        <authorList>
            <person name="Yamashiro T."/>
            <person name="Shiraishi A."/>
            <person name="Satake H."/>
            <person name="Nakayama K."/>
        </authorList>
    </citation>
    <scope>NUCLEOTIDE SEQUENCE</scope>
</reference>
<comment type="caution">
    <text evidence="1">The sequence shown here is derived from an EMBL/GenBank/DDBJ whole genome shotgun (WGS) entry which is preliminary data.</text>
</comment>